<accession>A0AAE3R3H2</accession>
<dbReference type="RefSeq" id="WP_314509692.1">
    <property type="nucleotide sequence ID" value="NZ_JASJOU010000001.1"/>
</dbReference>
<dbReference type="Proteomes" id="UP001232063">
    <property type="component" value="Unassembled WGS sequence"/>
</dbReference>
<dbReference type="AlphaFoldDB" id="A0AAE3R3H2"/>
<reference evidence="1" key="1">
    <citation type="submission" date="2023-05" db="EMBL/GenBank/DDBJ databases">
        <authorList>
            <person name="Zhang X."/>
        </authorList>
    </citation>
    <scope>NUCLEOTIDE SEQUENCE</scope>
    <source>
        <strain evidence="1">BD1B2-1</strain>
    </source>
</reference>
<evidence type="ECO:0000313" key="2">
    <source>
        <dbReference type="Proteomes" id="UP001232063"/>
    </source>
</evidence>
<organism evidence="1 2">
    <name type="scientific">Xanthocytophaga agilis</name>
    <dbReference type="NCBI Taxonomy" id="3048010"/>
    <lineage>
        <taxon>Bacteria</taxon>
        <taxon>Pseudomonadati</taxon>
        <taxon>Bacteroidota</taxon>
        <taxon>Cytophagia</taxon>
        <taxon>Cytophagales</taxon>
        <taxon>Rhodocytophagaceae</taxon>
        <taxon>Xanthocytophaga</taxon>
    </lineage>
</organism>
<proteinExistence type="predicted"/>
<comment type="caution">
    <text evidence="1">The sequence shown here is derived from an EMBL/GenBank/DDBJ whole genome shotgun (WGS) entry which is preliminary data.</text>
</comment>
<gene>
    <name evidence="1" type="ORF">QNI22_05905</name>
</gene>
<dbReference type="EMBL" id="JASJOU010000001">
    <property type="protein sequence ID" value="MDJ1500168.1"/>
    <property type="molecule type" value="Genomic_DNA"/>
</dbReference>
<sequence>MDLFVTKYCRLSSKGINTHKGVVNLPLNDMVYDPQALYTLLQLSYPKFFKMDTLCKYGILAGECLFEGNPLSYTSSEIGIILSGQHGSLDTDEQFQTTLETDNFFPSPALFVYTLSNIVMGELCIRHKIKGENLFTVSATPDYDLLCQYTTALFLQKRINACLVGWVDYYQKQPDILLVWVETTSDINALLFNHNTLTSLYI</sequence>
<name>A0AAE3R3H2_9BACT</name>
<evidence type="ECO:0008006" key="3">
    <source>
        <dbReference type="Google" id="ProtNLM"/>
    </source>
</evidence>
<evidence type="ECO:0000313" key="1">
    <source>
        <dbReference type="EMBL" id="MDJ1500168.1"/>
    </source>
</evidence>
<protein>
    <recommendedName>
        <fullName evidence="3">3-oxoacyl-ACP synthase</fullName>
    </recommendedName>
</protein>
<keyword evidence="2" id="KW-1185">Reference proteome</keyword>